<dbReference type="Gene3D" id="3.30.70.960">
    <property type="entry name" value="SEA domain"/>
    <property type="match status" value="1"/>
</dbReference>
<keyword evidence="4" id="KW-1185">Reference proteome</keyword>
<accession>A0A7K8AZT3</accession>
<keyword evidence="3" id="KW-0645">Protease</keyword>
<gene>
    <name evidence="3" type="primary">Tmprss7_1</name>
    <name evidence="3" type="ORF">CNELOR_R15354</name>
</gene>
<feature type="signal peptide" evidence="1">
    <location>
        <begin position="1"/>
        <end position="23"/>
    </location>
</feature>
<evidence type="ECO:0000313" key="3">
    <source>
        <dbReference type="EMBL" id="NXB07600.1"/>
    </source>
</evidence>
<dbReference type="SUPFAM" id="SSF82671">
    <property type="entry name" value="SEA domain"/>
    <property type="match status" value="1"/>
</dbReference>
<evidence type="ECO:0000259" key="2">
    <source>
        <dbReference type="PROSITE" id="PS50024"/>
    </source>
</evidence>
<dbReference type="GO" id="GO:0008233">
    <property type="term" value="F:peptidase activity"/>
    <property type="evidence" value="ECO:0007669"/>
    <property type="project" value="UniProtKB-KW"/>
</dbReference>
<sequence>VLIFYFFFFSAPAFCFIYISGSAEIPNLTYTNDLSDPASQKFLLQAKTIQNYLAETYESSFLGKFYLKSVVAAFSEGESGLRAYFWNTFWAP</sequence>
<keyword evidence="1" id="KW-0732">Signal</keyword>
<dbReference type="Pfam" id="PF01390">
    <property type="entry name" value="SEA"/>
    <property type="match status" value="1"/>
</dbReference>
<dbReference type="GO" id="GO:0006508">
    <property type="term" value="P:proteolysis"/>
    <property type="evidence" value="ECO:0007669"/>
    <property type="project" value="UniProtKB-KW"/>
</dbReference>
<feature type="domain" description="SEA" evidence="2">
    <location>
        <begin position="15"/>
        <end position="92"/>
    </location>
</feature>
<dbReference type="InterPro" id="IPR036364">
    <property type="entry name" value="SEA_dom_sf"/>
</dbReference>
<feature type="chain" id="PRO_5029705525" evidence="1">
    <location>
        <begin position="24"/>
        <end position="92"/>
    </location>
</feature>
<evidence type="ECO:0000256" key="1">
    <source>
        <dbReference type="SAM" id="SignalP"/>
    </source>
</evidence>
<dbReference type="Proteomes" id="UP000517678">
    <property type="component" value="Unassembled WGS sequence"/>
</dbReference>
<name>A0A7K8AZT3_9CORV</name>
<dbReference type="EMBL" id="VZTF01006007">
    <property type="protein sequence ID" value="NXB07600.1"/>
    <property type="molecule type" value="Genomic_DNA"/>
</dbReference>
<feature type="non-terminal residue" evidence="3">
    <location>
        <position position="1"/>
    </location>
</feature>
<feature type="non-terminal residue" evidence="3">
    <location>
        <position position="92"/>
    </location>
</feature>
<reference evidence="3 4" key="1">
    <citation type="submission" date="2019-09" db="EMBL/GenBank/DDBJ databases">
        <title>Bird 10,000 Genomes (B10K) Project - Family phase.</title>
        <authorList>
            <person name="Zhang G."/>
        </authorList>
    </citation>
    <scope>NUCLEOTIDE SEQUENCE [LARGE SCALE GENOMIC DNA]</scope>
    <source>
        <strain evidence="3">B10K-DU-029-38</strain>
        <tissue evidence="3">Muscle</tissue>
    </source>
</reference>
<comment type="caution">
    <text evidence="3">The sequence shown here is derived from an EMBL/GenBank/DDBJ whole genome shotgun (WGS) entry which is preliminary data.</text>
</comment>
<dbReference type="PROSITE" id="PS50024">
    <property type="entry name" value="SEA"/>
    <property type="match status" value="1"/>
</dbReference>
<keyword evidence="3" id="KW-0378">Hydrolase</keyword>
<dbReference type="InterPro" id="IPR000082">
    <property type="entry name" value="SEA_dom"/>
</dbReference>
<evidence type="ECO:0000313" key="4">
    <source>
        <dbReference type="Proteomes" id="UP000517678"/>
    </source>
</evidence>
<proteinExistence type="predicted"/>
<protein>
    <submittedName>
        <fullName evidence="3">TMPS7 protease</fullName>
    </submittedName>
</protein>
<dbReference type="AlphaFoldDB" id="A0A7K8AZT3"/>
<organism evidence="3 4">
    <name type="scientific">Cnemophilus loriae</name>
    <name type="common">Loria's bird-of-paradise</name>
    <dbReference type="NCBI Taxonomy" id="254448"/>
    <lineage>
        <taxon>Eukaryota</taxon>
        <taxon>Metazoa</taxon>
        <taxon>Chordata</taxon>
        <taxon>Craniata</taxon>
        <taxon>Vertebrata</taxon>
        <taxon>Euteleostomi</taxon>
        <taxon>Archelosauria</taxon>
        <taxon>Archosauria</taxon>
        <taxon>Dinosauria</taxon>
        <taxon>Saurischia</taxon>
        <taxon>Theropoda</taxon>
        <taxon>Coelurosauria</taxon>
        <taxon>Aves</taxon>
        <taxon>Neognathae</taxon>
        <taxon>Neoaves</taxon>
        <taxon>Telluraves</taxon>
        <taxon>Australaves</taxon>
        <taxon>Passeriformes</taxon>
        <taxon>Corvoidea</taxon>
        <taxon>Corvidae</taxon>
        <taxon>Cnemophilus</taxon>
    </lineage>
</organism>